<dbReference type="RefSeq" id="WP_404612970.1">
    <property type="nucleotide sequence ID" value="NZ_JADIKK010000008.1"/>
</dbReference>
<accession>A0ABW8J3Y4</accession>
<dbReference type="EMBL" id="JADIKK010000008">
    <property type="protein sequence ID" value="MFK2876938.1"/>
    <property type="molecule type" value="Genomic_DNA"/>
</dbReference>
<protein>
    <submittedName>
        <fullName evidence="1">Uncharacterized protein</fullName>
    </submittedName>
</protein>
<proteinExistence type="predicted"/>
<sequence length="88" mass="9826">MSDMGEMYADWRAMKREKKASNLASSTDLLRERGVDFEQKNDGVHLIVRGVGNVVDFWPSTGKFIVRGGRTGRGVFNLLRIVQPKASA</sequence>
<evidence type="ECO:0000313" key="1">
    <source>
        <dbReference type="EMBL" id="MFK2876938.1"/>
    </source>
</evidence>
<dbReference type="Proteomes" id="UP001620339">
    <property type="component" value="Unassembled WGS sequence"/>
</dbReference>
<organism evidence="1 2">
    <name type="scientific">Rhodanobacter hydrolyticus</name>
    <dbReference type="NCBI Taxonomy" id="2250595"/>
    <lineage>
        <taxon>Bacteria</taxon>
        <taxon>Pseudomonadati</taxon>
        <taxon>Pseudomonadota</taxon>
        <taxon>Gammaproteobacteria</taxon>
        <taxon>Lysobacterales</taxon>
        <taxon>Rhodanobacteraceae</taxon>
        <taxon>Rhodanobacter</taxon>
    </lineage>
</organism>
<evidence type="ECO:0000313" key="2">
    <source>
        <dbReference type="Proteomes" id="UP001620339"/>
    </source>
</evidence>
<gene>
    <name evidence="1" type="ORF">ISP25_07660</name>
</gene>
<reference evidence="1 2" key="1">
    <citation type="submission" date="2020-10" db="EMBL/GenBank/DDBJ databases">
        <title>Phylogeny of dyella-like bacteria.</title>
        <authorList>
            <person name="Fu J."/>
        </authorList>
    </citation>
    <scope>NUCLEOTIDE SEQUENCE [LARGE SCALE GENOMIC DNA]</scope>
    <source>
        <strain evidence="1 2">KACC 19113</strain>
    </source>
</reference>
<name>A0ABW8J3Y4_9GAMM</name>
<comment type="caution">
    <text evidence="1">The sequence shown here is derived from an EMBL/GenBank/DDBJ whole genome shotgun (WGS) entry which is preliminary data.</text>
</comment>
<keyword evidence="2" id="KW-1185">Reference proteome</keyword>